<keyword evidence="9" id="KW-1185">Reference proteome</keyword>
<evidence type="ECO:0000256" key="7">
    <source>
        <dbReference type="SAM" id="MobiDB-lite"/>
    </source>
</evidence>
<keyword evidence="1 6" id="KW-0479">Metal-binding</keyword>
<evidence type="ECO:0000313" key="9">
    <source>
        <dbReference type="Proteomes" id="UP000193642"/>
    </source>
</evidence>
<dbReference type="SMART" id="SM00275">
    <property type="entry name" value="G_alpha"/>
    <property type="match status" value="1"/>
</dbReference>
<organism evidence="8 9">
    <name type="scientific">Rhizoclosmatium globosum</name>
    <dbReference type="NCBI Taxonomy" id="329046"/>
    <lineage>
        <taxon>Eukaryota</taxon>
        <taxon>Fungi</taxon>
        <taxon>Fungi incertae sedis</taxon>
        <taxon>Chytridiomycota</taxon>
        <taxon>Chytridiomycota incertae sedis</taxon>
        <taxon>Chytridiomycetes</taxon>
        <taxon>Chytridiales</taxon>
        <taxon>Chytriomycetaceae</taxon>
        <taxon>Rhizoclosmatium</taxon>
    </lineage>
</organism>
<dbReference type="PANTHER" id="PTHR10218">
    <property type="entry name" value="GTP-BINDING PROTEIN ALPHA SUBUNIT"/>
    <property type="match status" value="1"/>
</dbReference>
<keyword evidence="6" id="KW-0460">Magnesium</keyword>
<keyword evidence="3 5" id="KW-0342">GTP-binding</keyword>
<evidence type="ECO:0000256" key="2">
    <source>
        <dbReference type="ARBA" id="ARBA00022741"/>
    </source>
</evidence>
<keyword evidence="4" id="KW-0807">Transducer</keyword>
<dbReference type="InterPro" id="IPR011025">
    <property type="entry name" value="GproteinA_insert"/>
</dbReference>
<comment type="caution">
    <text evidence="8">The sequence shown here is derived from an EMBL/GenBank/DDBJ whole genome shotgun (WGS) entry which is preliminary data.</text>
</comment>
<dbReference type="Proteomes" id="UP000193642">
    <property type="component" value="Unassembled WGS sequence"/>
</dbReference>
<dbReference type="GO" id="GO:0005737">
    <property type="term" value="C:cytoplasm"/>
    <property type="evidence" value="ECO:0007669"/>
    <property type="project" value="TreeGrafter"/>
</dbReference>
<dbReference type="EMBL" id="MCGO01000005">
    <property type="protein sequence ID" value="ORY51670.1"/>
    <property type="molecule type" value="Genomic_DNA"/>
</dbReference>
<dbReference type="PROSITE" id="PS51882">
    <property type="entry name" value="G_ALPHA"/>
    <property type="match status" value="1"/>
</dbReference>
<feature type="binding site" evidence="5">
    <location>
        <begin position="352"/>
        <end position="355"/>
    </location>
    <ligand>
        <name>GTP</name>
        <dbReference type="ChEBI" id="CHEBI:37565"/>
    </ligand>
</feature>
<dbReference type="GO" id="GO:0005834">
    <property type="term" value="C:heterotrimeric G-protein complex"/>
    <property type="evidence" value="ECO:0007669"/>
    <property type="project" value="TreeGrafter"/>
</dbReference>
<dbReference type="InterPro" id="IPR001019">
    <property type="entry name" value="Gprotein_alpha_su"/>
</dbReference>
<feature type="binding site" evidence="5">
    <location>
        <position position="409"/>
    </location>
    <ligand>
        <name>GTP</name>
        <dbReference type="ChEBI" id="CHEBI:37565"/>
    </ligand>
</feature>
<dbReference type="GO" id="GO:0003924">
    <property type="term" value="F:GTPase activity"/>
    <property type="evidence" value="ECO:0007669"/>
    <property type="project" value="InterPro"/>
</dbReference>
<protein>
    <submittedName>
        <fullName evidence="8">Guanine nucleotide binding protein, alpha subunit</fullName>
    </submittedName>
</protein>
<feature type="binding site" evidence="5">
    <location>
        <begin position="44"/>
        <end position="49"/>
    </location>
    <ligand>
        <name>GTP</name>
        <dbReference type="ChEBI" id="CHEBI:37565"/>
    </ligand>
</feature>
<dbReference type="GO" id="GO:0007188">
    <property type="term" value="P:adenylate cyclase-modulating G protein-coupled receptor signaling pathway"/>
    <property type="evidence" value="ECO:0007669"/>
    <property type="project" value="TreeGrafter"/>
</dbReference>
<evidence type="ECO:0000256" key="6">
    <source>
        <dbReference type="PIRSR" id="PIRSR601019-2"/>
    </source>
</evidence>
<dbReference type="CDD" id="cd00066">
    <property type="entry name" value="G-alpha"/>
    <property type="match status" value="1"/>
</dbReference>
<dbReference type="InterPro" id="IPR027417">
    <property type="entry name" value="P-loop_NTPase"/>
</dbReference>
<feature type="binding site" evidence="6">
    <location>
        <position position="48"/>
    </location>
    <ligand>
        <name>Mg(2+)</name>
        <dbReference type="ChEBI" id="CHEBI:18420"/>
    </ligand>
</feature>
<evidence type="ECO:0000256" key="3">
    <source>
        <dbReference type="ARBA" id="ARBA00023134"/>
    </source>
</evidence>
<dbReference type="Gene3D" id="3.40.50.300">
    <property type="entry name" value="P-loop containing nucleotide triphosphate hydrolases"/>
    <property type="match status" value="2"/>
</dbReference>
<gene>
    <name evidence="8" type="ORF">BCR33DRAFT_712681</name>
</gene>
<dbReference type="GO" id="GO:0031683">
    <property type="term" value="F:G-protein beta/gamma-subunit complex binding"/>
    <property type="evidence" value="ECO:0007669"/>
    <property type="project" value="InterPro"/>
</dbReference>
<feature type="binding site" evidence="5">
    <location>
        <begin position="271"/>
        <end position="277"/>
    </location>
    <ligand>
        <name>GTP</name>
        <dbReference type="ChEBI" id="CHEBI:37565"/>
    </ligand>
</feature>
<dbReference type="PANTHER" id="PTHR10218:SF302">
    <property type="entry name" value="GUANINE NUCLEOTIDE-BINDING PROTEIN ALPHA-5 SUBUNIT"/>
    <property type="match status" value="1"/>
</dbReference>
<dbReference type="PRINTS" id="PR00318">
    <property type="entry name" value="GPROTEINA"/>
</dbReference>
<reference evidence="8 9" key="1">
    <citation type="submission" date="2016-07" db="EMBL/GenBank/DDBJ databases">
        <title>Pervasive Adenine N6-methylation of Active Genes in Fungi.</title>
        <authorList>
            <consortium name="DOE Joint Genome Institute"/>
            <person name="Mondo S.J."/>
            <person name="Dannebaum R.O."/>
            <person name="Kuo R.C."/>
            <person name="Labutti K."/>
            <person name="Haridas S."/>
            <person name="Kuo A."/>
            <person name="Salamov A."/>
            <person name="Ahrendt S.R."/>
            <person name="Lipzen A."/>
            <person name="Sullivan W."/>
            <person name="Andreopoulos W.B."/>
            <person name="Clum A."/>
            <person name="Lindquist E."/>
            <person name="Daum C."/>
            <person name="Ramamoorthy G.K."/>
            <person name="Gryganskyi A."/>
            <person name="Culley D."/>
            <person name="Magnuson J.K."/>
            <person name="James T.Y."/>
            <person name="O'Malley M.A."/>
            <person name="Stajich J.E."/>
            <person name="Spatafora J.W."/>
            <person name="Visel A."/>
            <person name="Grigoriev I.V."/>
        </authorList>
    </citation>
    <scope>NUCLEOTIDE SEQUENCE [LARGE SCALE GENOMIC DNA]</scope>
    <source>
        <strain evidence="8 9">JEL800</strain>
    </source>
</reference>
<evidence type="ECO:0000313" key="8">
    <source>
        <dbReference type="EMBL" id="ORY51670.1"/>
    </source>
</evidence>
<feature type="binding site" evidence="6">
    <location>
        <position position="277"/>
    </location>
    <ligand>
        <name>Mg(2+)</name>
        <dbReference type="ChEBI" id="CHEBI:18420"/>
    </ligand>
</feature>
<evidence type="ECO:0000256" key="4">
    <source>
        <dbReference type="ARBA" id="ARBA00023224"/>
    </source>
</evidence>
<dbReference type="GO" id="GO:0046872">
    <property type="term" value="F:metal ion binding"/>
    <property type="evidence" value="ECO:0007669"/>
    <property type="project" value="UniProtKB-KW"/>
</dbReference>
<dbReference type="GO" id="GO:0001664">
    <property type="term" value="F:G protein-coupled receptor binding"/>
    <property type="evidence" value="ECO:0007669"/>
    <property type="project" value="TreeGrafter"/>
</dbReference>
<dbReference type="STRING" id="329046.A0A1Y2CXC7"/>
<name>A0A1Y2CXC7_9FUNG</name>
<keyword evidence="2 5" id="KW-0547">Nucleotide-binding</keyword>
<dbReference type="GO" id="GO:0005525">
    <property type="term" value="F:GTP binding"/>
    <property type="evidence" value="ECO:0007669"/>
    <property type="project" value="UniProtKB-KW"/>
</dbReference>
<dbReference type="OrthoDB" id="5817230at2759"/>
<dbReference type="Gene3D" id="1.10.400.10">
    <property type="entry name" value="GI Alpha 1, domain 2-like"/>
    <property type="match status" value="1"/>
</dbReference>
<dbReference type="FunFam" id="3.40.50.300:FF:000720">
    <property type="entry name" value="Guanine nucleotide-binding protein G(k) subunit alpha"/>
    <property type="match status" value="1"/>
</dbReference>
<evidence type="ECO:0000256" key="5">
    <source>
        <dbReference type="PIRSR" id="PIRSR601019-1"/>
    </source>
</evidence>
<dbReference type="SUPFAM" id="SSF47895">
    <property type="entry name" value="Transducin (alpha subunit), insertion domain"/>
    <property type="match status" value="1"/>
</dbReference>
<accession>A0A1Y2CXC7</accession>
<dbReference type="AlphaFoldDB" id="A0A1Y2CXC7"/>
<evidence type="ECO:0000256" key="1">
    <source>
        <dbReference type="ARBA" id="ARBA00022723"/>
    </source>
</evidence>
<proteinExistence type="predicted"/>
<dbReference type="Pfam" id="PF00503">
    <property type="entry name" value="G-alpha"/>
    <property type="match status" value="1"/>
</dbReference>
<feature type="region of interest" description="Disordered" evidence="7">
    <location>
        <begin position="141"/>
        <end position="169"/>
    </location>
</feature>
<sequence>MGGCASSPQDAEAIAASRAIDKALKNDAKEIDDSIRLLLLGSGESGKSTILKQMKLIYGKGFATDEQVIYRTAIQGNAITAAKALCWAMDSLKIPYGFDPEVLATPAPAIPDDLDRLESLSSQHNASRPVSAIIGSIGGGKGSDILGSEESLDDSRSNMESPMEEEGEAVKVVDAKAKAAEAEYKRVGGSRQVGPGPLAAAKIKSTPFTHSGDSISAEIVDAIKLIWNDPGIQYCYSRANEFQLIDCCKYFITDIDRICVSTYTPTPQDILHCRTMTTNITETKMKSKNERKKWAPYFDDVSAIIFLAAISSYDQVCYEDNSTNRILEALNLFASICNHPLFKTTSMILFLNKIDLFTEKIKTSPVSQFFPDYIGDDTDYGGTSTFFANKFLAINKYPERKIYVHFTWATDTKQTRKVLDTVNKIILGSNLDDAGIA</sequence>
<dbReference type="SUPFAM" id="SSF52540">
    <property type="entry name" value="P-loop containing nucleoside triphosphate hydrolases"/>
    <property type="match status" value="1"/>
</dbReference>